<gene>
    <name evidence="2" type="ORF">GTW23_07200</name>
</gene>
<evidence type="ECO:0000259" key="1">
    <source>
        <dbReference type="Pfam" id="PF12697"/>
    </source>
</evidence>
<evidence type="ECO:0000313" key="2">
    <source>
        <dbReference type="EMBL" id="MCO6407961.1"/>
    </source>
</evidence>
<accession>A0ABT1CRG7</accession>
<dbReference type="InterPro" id="IPR000073">
    <property type="entry name" value="AB_hydrolase_1"/>
</dbReference>
<name>A0ABT1CRG7_9HYPH</name>
<sequence>MAIGVPTTGSHPRSRRAAIWLLAALVLVTLTGAPRAEAASKTTATTTQVYFIRGFMGVFSTGFDTMAKTLAKSGVTAKVYGHLSGAAIRSAIVEEYAGSKRNKPVILVGHSFGGNAALQVAAGLRRDNIPVALVVTVDPTRGGPLSTNVGRYVNFFFSGNGLGSRLKSAPGVPQSRITNIDMGERDEVAGAGDDHWTVTHNAVIQSEILKLVKRAAR</sequence>
<dbReference type="RefSeq" id="WP_252915225.1">
    <property type="nucleotide sequence ID" value="NZ_JAAAML010000001.1"/>
</dbReference>
<dbReference type="Proteomes" id="UP001320715">
    <property type="component" value="Unassembled WGS sequence"/>
</dbReference>
<comment type="caution">
    <text evidence="2">The sequence shown here is derived from an EMBL/GenBank/DDBJ whole genome shotgun (WGS) entry which is preliminary data.</text>
</comment>
<dbReference type="SUPFAM" id="SSF53474">
    <property type="entry name" value="alpha/beta-Hydrolases"/>
    <property type="match status" value="1"/>
</dbReference>
<dbReference type="GO" id="GO:0016787">
    <property type="term" value="F:hydrolase activity"/>
    <property type="evidence" value="ECO:0007669"/>
    <property type="project" value="UniProtKB-KW"/>
</dbReference>
<dbReference type="Pfam" id="PF12697">
    <property type="entry name" value="Abhydrolase_6"/>
    <property type="match status" value="1"/>
</dbReference>
<keyword evidence="3" id="KW-1185">Reference proteome</keyword>
<proteinExistence type="predicted"/>
<organism evidence="2 3">
    <name type="scientific">Hoeflea alexandrii</name>
    <dbReference type="NCBI Taxonomy" id="288436"/>
    <lineage>
        <taxon>Bacteria</taxon>
        <taxon>Pseudomonadati</taxon>
        <taxon>Pseudomonadota</taxon>
        <taxon>Alphaproteobacteria</taxon>
        <taxon>Hyphomicrobiales</taxon>
        <taxon>Rhizobiaceae</taxon>
        <taxon>Hoeflea</taxon>
    </lineage>
</organism>
<keyword evidence="2" id="KW-0378">Hydrolase</keyword>
<dbReference type="EMBL" id="JAAAML010000001">
    <property type="protein sequence ID" value="MCO6407961.1"/>
    <property type="molecule type" value="Genomic_DNA"/>
</dbReference>
<reference evidence="2 3" key="1">
    <citation type="submission" date="2020-01" db="EMBL/GenBank/DDBJ databases">
        <title>Genomes of bacteria type strains.</title>
        <authorList>
            <person name="Chen J."/>
            <person name="Zhu S."/>
            <person name="Yang J."/>
        </authorList>
    </citation>
    <scope>NUCLEOTIDE SEQUENCE [LARGE SCALE GENOMIC DNA]</scope>
    <source>
        <strain evidence="2 3">DSM 16655</strain>
    </source>
</reference>
<evidence type="ECO:0000313" key="3">
    <source>
        <dbReference type="Proteomes" id="UP001320715"/>
    </source>
</evidence>
<feature type="domain" description="AB hydrolase-1" evidence="1">
    <location>
        <begin position="86"/>
        <end position="161"/>
    </location>
</feature>
<dbReference type="InterPro" id="IPR029058">
    <property type="entry name" value="AB_hydrolase_fold"/>
</dbReference>
<protein>
    <submittedName>
        <fullName evidence="2">Alpha/beta fold hydrolase</fullName>
    </submittedName>
</protein>
<dbReference type="Gene3D" id="3.40.50.1820">
    <property type="entry name" value="alpha/beta hydrolase"/>
    <property type="match status" value="1"/>
</dbReference>